<dbReference type="RefSeq" id="XP_065956503.1">
    <property type="nucleotide sequence ID" value="XM_066101420.1"/>
</dbReference>
<proteinExistence type="predicted"/>
<name>A0A7T6XKH2_PENDI</name>
<evidence type="ECO:0000313" key="1">
    <source>
        <dbReference type="EMBL" id="QQK42791.1"/>
    </source>
</evidence>
<dbReference type="AlphaFoldDB" id="A0A7T6XKH2"/>
<protein>
    <submittedName>
        <fullName evidence="1">Uncharacterized protein</fullName>
    </submittedName>
</protein>
<dbReference type="EMBL" id="CP060775">
    <property type="protein sequence ID" value="QQK42791.1"/>
    <property type="molecule type" value="Genomic_DNA"/>
</dbReference>
<gene>
    <name evidence="1" type="ORF">Pdw03_6692</name>
</gene>
<accession>A0A7T6XKH2</accession>
<reference evidence="1 2" key="1">
    <citation type="submission" date="2020-08" db="EMBL/GenBank/DDBJ databases">
        <title>The completed genome sequence of the pathogenic ascomycete fungus Penicillium digitatum.</title>
        <authorList>
            <person name="Wang M."/>
        </authorList>
    </citation>
    <scope>NUCLEOTIDE SEQUENCE [LARGE SCALE GENOMIC DNA]</scope>
    <source>
        <strain evidence="1 2">PdW03</strain>
    </source>
</reference>
<organism evidence="1 2">
    <name type="scientific">Penicillium digitatum</name>
    <name type="common">Green mold</name>
    <dbReference type="NCBI Taxonomy" id="36651"/>
    <lineage>
        <taxon>Eukaryota</taxon>
        <taxon>Fungi</taxon>
        <taxon>Dikarya</taxon>
        <taxon>Ascomycota</taxon>
        <taxon>Pezizomycotina</taxon>
        <taxon>Eurotiomycetes</taxon>
        <taxon>Eurotiomycetidae</taxon>
        <taxon>Eurotiales</taxon>
        <taxon>Aspergillaceae</taxon>
        <taxon>Penicillium</taxon>
    </lineage>
</organism>
<evidence type="ECO:0000313" key="2">
    <source>
        <dbReference type="Proteomes" id="UP000595662"/>
    </source>
</evidence>
<dbReference type="Proteomes" id="UP000595662">
    <property type="component" value="Chromosome 2"/>
</dbReference>
<sequence>MFNVRPLCDLKGGHFAISGRVTRTSTRSHIESGTVNVGYFHNCTAWWGGSISKKSAKIPREGAQGNPMCRRYFRGLQSKGRGVAASYEEDEGTKNHQPAIQLVVTTRSGRLPTLMLYHLHLPGHAFHPVGQHGQSIGPQRAKHA</sequence>
<dbReference type="GeneID" id="90952871"/>